<comment type="subcellular location">
    <subcellularLocation>
        <location evidence="1">Endomembrane system</location>
        <topology evidence="1">Multi-pass membrane protein</topology>
    </subcellularLocation>
</comment>
<sequence length="200" mass="22593">MFYPFFFFNVLPFFFFSAAQKKKNLIGILRADAMDILQTMAKYPDVFIDHMLVEELDIQPVDDDESAIKNGLVTMSSFMVFGVVPLLAYVITLPINFPDYNPTFLISIILTVLTLLLLGGIKGKMTESSIWKSAFFVMLNGVIAAAASYLIGFLLAQLINTQISLFFITSTHVLSLLSILKNLKRMLRNARVFSLKYVYC</sequence>
<dbReference type="InterPro" id="IPR008217">
    <property type="entry name" value="Ccc1_fam"/>
</dbReference>
<protein>
    <submittedName>
        <fullName evidence="7">Uncharacterized protein</fullName>
    </submittedName>
</protein>
<gene>
    <name evidence="7" type="ORF">RFI_16076</name>
</gene>
<feature type="transmembrane region" description="Helical" evidence="6">
    <location>
        <begin position="162"/>
        <end position="180"/>
    </location>
</feature>
<feature type="transmembrane region" description="Helical" evidence="6">
    <location>
        <begin position="103"/>
        <end position="121"/>
    </location>
</feature>
<dbReference type="GO" id="GO:0030026">
    <property type="term" value="P:intracellular manganese ion homeostasis"/>
    <property type="evidence" value="ECO:0007669"/>
    <property type="project" value="InterPro"/>
</dbReference>
<name>X6N743_RETFI</name>
<feature type="transmembrane region" description="Helical" evidence="6">
    <location>
        <begin position="78"/>
        <end position="97"/>
    </location>
</feature>
<dbReference type="PANTHER" id="PTHR31851">
    <property type="entry name" value="FE(2+)/MN(2+) TRANSPORTER PCL1"/>
    <property type="match status" value="1"/>
</dbReference>
<accession>X6N743</accession>
<evidence type="ECO:0000256" key="3">
    <source>
        <dbReference type="ARBA" id="ARBA00022692"/>
    </source>
</evidence>
<dbReference type="Proteomes" id="UP000023152">
    <property type="component" value="Unassembled WGS sequence"/>
</dbReference>
<dbReference type="Pfam" id="PF01988">
    <property type="entry name" value="VIT1"/>
    <property type="match status" value="1"/>
</dbReference>
<keyword evidence="5 6" id="KW-0472">Membrane</keyword>
<reference evidence="7 8" key="1">
    <citation type="journal article" date="2013" name="Curr. Biol.">
        <title>The Genome of the Foraminiferan Reticulomyxa filosa.</title>
        <authorList>
            <person name="Glockner G."/>
            <person name="Hulsmann N."/>
            <person name="Schleicher M."/>
            <person name="Noegel A.A."/>
            <person name="Eichinger L."/>
            <person name="Gallinger C."/>
            <person name="Pawlowski J."/>
            <person name="Sierra R."/>
            <person name="Euteneuer U."/>
            <person name="Pillet L."/>
            <person name="Moustafa A."/>
            <person name="Platzer M."/>
            <person name="Groth M."/>
            <person name="Szafranski K."/>
            <person name="Schliwa M."/>
        </authorList>
    </citation>
    <scope>NUCLEOTIDE SEQUENCE [LARGE SCALE GENOMIC DNA]</scope>
</reference>
<proteinExistence type="inferred from homology"/>
<evidence type="ECO:0000256" key="5">
    <source>
        <dbReference type="ARBA" id="ARBA00023136"/>
    </source>
</evidence>
<dbReference type="GO" id="GO:0005384">
    <property type="term" value="F:manganese ion transmembrane transporter activity"/>
    <property type="evidence" value="ECO:0007669"/>
    <property type="project" value="InterPro"/>
</dbReference>
<dbReference type="EMBL" id="ASPP01011914">
    <property type="protein sequence ID" value="ETO21127.1"/>
    <property type="molecule type" value="Genomic_DNA"/>
</dbReference>
<dbReference type="OrthoDB" id="73465at2759"/>
<evidence type="ECO:0000256" key="1">
    <source>
        <dbReference type="ARBA" id="ARBA00004127"/>
    </source>
</evidence>
<keyword evidence="3 6" id="KW-0812">Transmembrane</keyword>
<dbReference type="AlphaFoldDB" id="X6N743"/>
<feature type="transmembrane region" description="Helical" evidence="6">
    <location>
        <begin position="133"/>
        <end position="156"/>
    </location>
</feature>
<evidence type="ECO:0000256" key="6">
    <source>
        <dbReference type="SAM" id="Phobius"/>
    </source>
</evidence>
<comment type="caution">
    <text evidence="7">The sequence shown here is derived from an EMBL/GenBank/DDBJ whole genome shotgun (WGS) entry which is preliminary data.</text>
</comment>
<dbReference type="GO" id="GO:0012505">
    <property type="term" value="C:endomembrane system"/>
    <property type="evidence" value="ECO:0007669"/>
    <property type="project" value="UniProtKB-SubCell"/>
</dbReference>
<comment type="similarity">
    <text evidence="2">Belongs to the CCC1 family.</text>
</comment>
<evidence type="ECO:0000313" key="8">
    <source>
        <dbReference type="Proteomes" id="UP000023152"/>
    </source>
</evidence>
<keyword evidence="4 6" id="KW-1133">Transmembrane helix</keyword>
<evidence type="ECO:0000256" key="4">
    <source>
        <dbReference type="ARBA" id="ARBA00022989"/>
    </source>
</evidence>
<organism evidence="7 8">
    <name type="scientific">Reticulomyxa filosa</name>
    <dbReference type="NCBI Taxonomy" id="46433"/>
    <lineage>
        <taxon>Eukaryota</taxon>
        <taxon>Sar</taxon>
        <taxon>Rhizaria</taxon>
        <taxon>Retaria</taxon>
        <taxon>Foraminifera</taxon>
        <taxon>Monothalamids</taxon>
        <taxon>Reticulomyxidae</taxon>
        <taxon>Reticulomyxa</taxon>
    </lineage>
</organism>
<evidence type="ECO:0000313" key="7">
    <source>
        <dbReference type="EMBL" id="ETO21127.1"/>
    </source>
</evidence>
<keyword evidence="8" id="KW-1185">Reference proteome</keyword>
<evidence type="ECO:0000256" key="2">
    <source>
        <dbReference type="ARBA" id="ARBA00007049"/>
    </source>
</evidence>